<dbReference type="Pfam" id="PF04024">
    <property type="entry name" value="PspC"/>
    <property type="match status" value="1"/>
</dbReference>
<name>A0A2W0HIP5_9BACI</name>
<keyword evidence="9" id="KW-1185">Reference proteome</keyword>
<dbReference type="Proteomes" id="UP000248066">
    <property type="component" value="Unassembled WGS sequence"/>
</dbReference>
<proteinExistence type="predicted"/>
<comment type="subcellular location">
    <subcellularLocation>
        <location evidence="1">Cell membrane</location>
        <topology evidence="1">Single-pass membrane protein</topology>
    </subcellularLocation>
</comment>
<evidence type="ECO:0000313" key="9">
    <source>
        <dbReference type="Proteomes" id="UP000248066"/>
    </source>
</evidence>
<dbReference type="PANTHER" id="PTHR33885:SF3">
    <property type="entry name" value="PHAGE SHOCK PROTEIN C"/>
    <property type="match status" value="1"/>
</dbReference>
<evidence type="ECO:0000256" key="5">
    <source>
        <dbReference type="ARBA" id="ARBA00023136"/>
    </source>
</evidence>
<keyword evidence="2" id="KW-1003">Cell membrane</keyword>
<accession>A0A2W0HIP5</accession>
<keyword evidence="4 6" id="KW-1133">Transmembrane helix</keyword>
<feature type="transmembrane region" description="Helical" evidence="6">
    <location>
        <begin position="32"/>
        <end position="56"/>
    </location>
</feature>
<dbReference type="GO" id="GO:0005886">
    <property type="term" value="C:plasma membrane"/>
    <property type="evidence" value="ECO:0007669"/>
    <property type="project" value="UniProtKB-SubCell"/>
</dbReference>
<evidence type="ECO:0000256" key="3">
    <source>
        <dbReference type="ARBA" id="ARBA00022692"/>
    </source>
</evidence>
<evidence type="ECO:0000313" key="8">
    <source>
        <dbReference type="EMBL" id="PYZ96852.1"/>
    </source>
</evidence>
<keyword evidence="5 6" id="KW-0472">Membrane</keyword>
<keyword evidence="3 6" id="KW-0812">Transmembrane</keyword>
<dbReference type="InterPro" id="IPR052027">
    <property type="entry name" value="PspC"/>
</dbReference>
<gene>
    <name evidence="8" type="ORF">CR205_14330</name>
</gene>
<evidence type="ECO:0000256" key="2">
    <source>
        <dbReference type="ARBA" id="ARBA00022475"/>
    </source>
</evidence>
<evidence type="ECO:0000259" key="7">
    <source>
        <dbReference type="Pfam" id="PF04024"/>
    </source>
</evidence>
<dbReference type="OrthoDB" id="9815286at2"/>
<sequence length="70" mass="7675">MGDGRIYKSTTDVKVSGVLAGLADSLRIDPTIVRILFVVIAISTAVVPCVIAYLVMDWVMPKDTDREHEI</sequence>
<dbReference type="PANTHER" id="PTHR33885">
    <property type="entry name" value="PHAGE SHOCK PROTEIN C"/>
    <property type="match status" value="1"/>
</dbReference>
<dbReference type="RefSeq" id="WP_110520792.1">
    <property type="nucleotide sequence ID" value="NZ_PDOF01000002.1"/>
</dbReference>
<reference evidence="8 9" key="1">
    <citation type="submission" date="2017-10" db="EMBL/GenBank/DDBJ databases">
        <title>Bacillus sp. nov., a halophilic bacterium isolated from a Yangshapao Lake.</title>
        <authorList>
            <person name="Wang H."/>
        </authorList>
    </citation>
    <scope>NUCLEOTIDE SEQUENCE [LARGE SCALE GENOMIC DNA]</scope>
    <source>
        <strain evidence="8 9">YSP-3</strain>
    </source>
</reference>
<evidence type="ECO:0000256" key="1">
    <source>
        <dbReference type="ARBA" id="ARBA00004162"/>
    </source>
</evidence>
<dbReference type="AlphaFoldDB" id="A0A2W0HIP5"/>
<dbReference type="EMBL" id="PDOF01000002">
    <property type="protein sequence ID" value="PYZ96852.1"/>
    <property type="molecule type" value="Genomic_DNA"/>
</dbReference>
<protein>
    <submittedName>
        <fullName evidence="8">PspC domain-containing protein</fullName>
    </submittedName>
</protein>
<evidence type="ECO:0000256" key="6">
    <source>
        <dbReference type="SAM" id="Phobius"/>
    </source>
</evidence>
<dbReference type="InterPro" id="IPR007168">
    <property type="entry name" value="Phageshock_PspC_N"/>
</dbReference>
<evidence type="ECO:0000256" key="4">
    <source>
        <dbReference type="ARBA" id="ARBA00022989"/>
    </source>
</evidence>
<comment type="caution">
    <text evidence="8">The sequence shown here is derived from an EMBL/GenBank/DDBJ whole genome shotgun (WGS) entry which is preliminary data.</text>
</comment>
<organism evidence="8 9">
    <name type="scientific">Alteribacter lacisalsi</name>
    <dbReference type="NCBI Taxonomy" id="2045244"/>
    <lineage>
        <taxon>Bacteria</taxon>
        <taxon>Bacillati</taxon>
        <taxon>Bacillota</taxon>
        <taxon>Bacilli</taxon>
        <taxon>Bacillales</taxon>
        <taxon>Bacillaceae</taxon>
        <taxon>Alteribacter</taxon>
    </lineage>
</organism>
<feature type="domain" description="Phage shock protein PspC N-terminal" evidence="7">
    <location>
        <begin position="5"/>
        <end position="62"/>
    </location>
</feature>